<protein>
    <submittedName>
        <fullName evidence="3">Kinase-like protein</fullName>
    </submittedName>
</protein>
<keyword evidence="4" id="KW-1185">Reference proteome</keyword>
<keyword evidence="3" id="KW-0808">Transferase</keyword>
<dbReference type="SUPFAM" id="SSF56112">
    <property type="entry name" value="Protein kinase-like (PK-like)"/>
    <property type="match status" value="1"/>
</dbReference>
<feature type="compositionally biased region" description="Low complexity" evidence="1">
    <location>
        <begin position="168"/>
        <end position="181"/>
    </location>
</feature>
<sequence length="795" mass="86141">MSRNDIFSTSFRIQPPPNPPAPAPSPSSSAGHTISHSHSNSLPEDPYQASPPSQGSTLARARTTGQSWLRDRAQRAPPPLQLASGLHRNRSVHIADRAYVYLLPDLPDPLSPHADEQEPETLSLELDTHTPLGSPAGPSRTSSFFDLPARIGPGPPSTAHHHHRPLTSSSSDFSSAYSTRSNPSLMEELPWEARPGEGGGDVVDVDVDVEDVRIRLREERRFFLGEGRFAKVWLAAYCKPRRHRLAEEEEQGEGTPVPEKSKWRLCAAKQPLPDAESQLLGRREAFFLRHLRKPNLAALTQQLHFADGRKHIVRLLGIVRSSTGGGNVHSLPPPLPVTLPPADGDQFHRPSLPHASSSQLTATPLPQQKPDPFHLAPPTPQSLRHVRSVSDTLTSSLLSPTPHAPRPRSRAASPVRNWLSALPPSPPSPAAPDPQQQQQQQADITLLLSYHSSGSLSSLLFHSPHALTPALYTTLAHQLALALAYTHSCSVLHTDLKPQNVLLSPSPSHQGTFSASLADFGSALLLPPYASPPTDGLGLGTPGYTAPELLLPPGSGSFSYSADIFSLGVVLGVLLLGREPYAGLVGRGRGRLEMMRWARRGEYWGYEEGVRLAHVGGDPREAERGKEEEEEREKGERLAREDVWELLRDEEEEEEDEGGMWTAHPREGEDEGEDGSLAHPPGLLEHTAFSSSASHAGSQREPIPLPSPPNSPPRSAPPSRTALPTPTPAAPYPDGSPPIFFLGPSPSGHRTRAPDELVGLVKRMCCPRPEGRPGMEEVVRVLGALRGAFDQVAGE</sequence>
<dbReference type="EMBL" id="KV417277">
    <property type="protein sequence ID" value="KZO97949.1"/>
    <property type="molecule type" value="Genomic_DNA"/>
</dbReference>
<reference evidence="3 4" key="1">
    <citation type="journal article" date="2016" name="Mol. Biol. Evol.">
        <title>Comparative Genomics of Early-Diverging Mushroom-Forming Fungi Provides Insights into the Origins of Lignocellulose Decay Capabilities.</title>
        <authorList>
            <person name="Nagy L.G."/>
            <person name="Riley R."/>
            <person name="Tritt A."/>
            <person name="Adam C."/>
            <person name="Daum C."/>
            <person name="Floudas D."/>
            <person name="Sun H."/>
            <person name="Yadav J.S."/>
            <person name="Pangilinan J."/>
            <person name="Larsson K.H."/>
            <person name="Matsuura K."/>
            <person name="Barry K."/>
            <person name="Labutti K."/>
            <person name="Kuo R."/>
            <person name="Ohm R.A."/>
            <person name="Bhattacharya S.S."/>
            <person name="Shirouzu T."/>
            <person name="Yoshinaga Y."/>
            <person name="Martin F.M."/>
            <person name="Grigoriev I.V."/>
            <person name="Hibbett D.S."/>
        </authorList>
    </citation>
    <scope>NUCLEOTIDE SEQUENCE [LARGE SCALE GENOMIC DNA]</scope>
    <source>
        <strain evidence="3 4">TUFC12733</strain>
    </source>
</reference>
<dbReference type="InterPro" id="IPR011009">
    <property type="entry name" value="Kinase-like_dom_sf"/>
</dbReference>
<feature type="compositionally biased region" description="Polar residues" evidence="1">
    <location>
        <begin position="31"/>
        <end position="42"/>
    </location>
</feature>
<feature type="compositionally biased region" description="Low complexity" evidence="1">
    <location>
        <begin position="392"/>
        <end position="401"/>
    </location>
</feature>
<proteinExistence type="predicted"/>
<evidence type="ECO:0000256" key="1">
    <source>
        <dbReference type="SAM" id="MobiDB-lite"/>
    </source>
</evidence>
<feature type="compositionally biased region" description="Basic and acidic residues" evidence="1">
    <location>
        <begin position="617"/>
        <end position="647"/>
    </location>
</feature>
<dbReference type="AlphaFoldDB" id="A0A167NQ84"/>
<dbReference type="InterPro" id="IPR000719">
    <property type="entry name" value="Prot_kinase_dom"/>
</dbReference>
<feature type="compositionally biased region" description="Acidic residues" evidence="1">
    <location>
        <begin position="648"/>
        <end position="658"/>
    </location>
</feature>
<feature type="region of interest" description="Disordered" evidence="1">
    <location>
        <begin position="324"/>
        <end position="441"/>
    </location>
</feature>
<feature type="compositionally biased region" description="Polar residues" evidence="1">
    <location>
        <begin position="1"/>
        <end position="12"/>
    </location>
</feature>
<dbReference type="OrthoDB" id="4062651at2759"/>
<dbReference type="GO" id="GO:0004672">
    <property type="term" value="F:protein kinase activity"/>
    <property type="evidence" value="ECO:0007669"/>
    <property type="project" value="InterPro"/>
</dbReference>
<feature type="compositionally biased region" description="Pro residues" evidence="1">
    <location>
        <begin position="14"/>
        <end position="25"/>
    </location>
</feature>
<gene>
    <name evidence="3" type="ORF">CALVIDRAFT_535546</name>
</gene>
<feature type="region of interest" description="Disordered" evidence="1">
    <location>
        <begin position="1"/>
        <end position="84"/>
    </location>
</feature>
<feature type="compositionally biased region" description="Polar residues" evidence="1">
    <location>
        <begin position="354"/>
        <end position="366"/>
    </location>
</feature>
<dbReference type="PANTHER" id="PTHR23257">
    <property type="entry name" value="SERINE-THREONINE PROTEIN KINASE"/>
    <property type="match status" value="1"/>
</dbReference>
<dbReference type="STRING" id="1330018.A0A167NQ84"/>
<name>A0A167NQ84_CALVF</name>
<dbReference type="PROSITE" id="PS00108">
    <property type="entry name" value="PROTEIN_KINASE_ST"/>
    <property type="match status" value="1"/>
</dbReference>
<dbReference type="Proteomes" id="UP000076738">
    <property type="component" value="Unassembled WGS sequence"/>
</dbReference>
<feature type="compositionally biased region" description="Polar residues" evidence="1">
    <location>
        <begin position="50"/>
        <end position="67"/>
    </location>
</feature>
<dbReference type="GO" id="GO:0005524">
    <property type="term" value="F:ATP binding"/>
    <property type="evidence" value="ECO:0007669"/>
    <property type="project" value="InterPro"/>
</dbReference>
<feature type="compositionally biased region" description="Polar residues" evidence="1">
    <location>
        <begin position="688"/>
        <end position="697"/>
    </location>
</feature>
<dbReference type="InterPro" id="IPR008271">
    <property type="entry name" value="Ser/Thr_kinase_AS"/>
</dbReference>
<dbReference type="SMART" id="SM00220">
    <property type="entry name" value="S_TKc"/>
    <property type="match status" value="1"/>
</dbReference>
<keyword evidence="3" id="KW-0418">Kinase</keyword>
<feature type="compositionally biased region" description="Pro residues" evidence="1">
    <location>
        <begin position="725"/>
        <end position="736"/>
    </location>
</feature>
<feature type="region of interest" description="Disordered" evidence="1">
    <location>
        <begin position="110"/>
        <end position="197"/>
    </location>
</feature>
<evidence type="ECO:0000313" key="3">
    <source>
        <dbReference type="EMBL" id="KZO97949.1"/>
    </source>
</evidence>
<feature type="compositionally biased region" description="Pro residues" evidence="1">
    <location>
        <begin position="423"/>
        <end position="432"/>
    </location>
</feature>
<dbReference type="PROSITE" id="PS50011">
    <property type="entry name" value="PROTEIN_KINASE_DOM"/>
    <property type="match status" value="1"/>
</dbReference>
<feature type="domain" description="Protein kinase" evidence="2">
    <location>
        <begin position="218"/>
        <end position="785"/>
    </location>
</feature>
<dbReference type="Gene3D" id="1.10.510.10">
    <property type="entry name" value="Transferase(Phosphotransferase) domain 1"/>
    <property type="match status" value="1"/>
</dbReference>
<accession>A0A167NQ84</accession>
<feature type="region of interest" description="Disordered" evidence="1">
    <location>
        <begin position="617"/>
        <end position="753"/>
    </location>
</feature>
<feature type="compositionally biased region" description="Pro residues" evidence="1">
    <location>
        <begin position="703"/>
        <end position="716"/>
    </location>
</feature>
<dbReference type="Pfam" id="PF00069">
    <property type="entry name" value="Pkinase"/>
    <property type="match status" value="1"/>
</dbReference>
<evidence type="ECO:0000313" key="4">
    <source>
        <dbReference type="Proteomes" id="UP000076738"/>
    </source>
</evidence>
<organism evidence="3 4">
    <name type="scientific">Calocera viscosa (strain TUFC12733)</name>
    <dbReference type="NCBI Taxonomy" id="1330018"/>
    <lineage>
        <taxon>Eukaryota</taxon>
        <taxon>Fungi</taxon>
        <taxon>Dikarya</taxon>
        <taxon>Basidiomycota</taxon>
        <taxon>Agaricomycotina</taxon>
        <taxon>Dacrymycetes</taxon>
        <taxon>Dacrymycetales</taxon>
        <taxon>Dacrymycetaceae</taxon>
        <taxon>Calocera</taxon>
    </lineage>
</organism>
<evidence type="ECO:0000259" key="2">
    <source>
        <dbReference type="PROSITE" id="PS50011"/>
    </source>
</evidence>
<dbReference type="InterPro" id="IPR050167">
    <property type="entry name" value="Ser_Thr_protein_kinase"/>
</dbReference>